<sequence length="157" mass="17124">MFSFTRGRSGYCAEGVFEKPWTVELLDHSFETVRMLVDCRVDAPNPFSAGQVYEGDLVHIRAHGSLHADSCQFILTAHLRRGEFEVIALAVPDPAAPGDLRMETAYAASFAAAMARTFDPILFQALAEIFDDSLIEFAKVSKHPATSPSAVLAPPLP</sequence>
<proteinExistence type="predicted"/>
<dbReference type="Proteomes" id="UP001374893">
    <property type="component" value="Chromosome"/>
</dbReference>
<reference evidence="1 2" key="1">
    <citation type="submission" date="2021-06" db="EMBL/GenBank/DDBJ databases">
        <title>Complete genome of Haloferula helveola possessing various polysaccharide degrading enzymes.</title>
        <authorList>
            <person name="Takami H."/>
            <person name="Huang C."/>
            <person name="Hamasaki K."/>
        </authorList>
    </citation>
    <scope>NUCLEOTIDE SEQUENCE [LARGE SCALE GENOMIC DNA]</scope>
    <source>
        <strain evidence="1 2">CN-1</strain>
    </source>
</reference>
<dbReference type="EMBL" id="AP024702">
    <property type="protein sequence ID" value="BCX48610.1"/>
    <property type="molecule type" value="Genomic_DNA"/>
</dbReference>
<accession>A0ABN6H4M0</accession>
<organism evidence="1 2">
    <name type="scientific">Haloferula helveola</name>
    <dbReference type="NCBI Taxonomy" id="490095"/>
    <lineage>
        <taxon>Bacteria</taxon>
        <taxon>Pseudomonadati</taxon>
        <taxon>Verrucomicrobiota</taxon>
        <taxon>Verrucomicrobiia</taxon>
        <taxon>Verrucomicrobiales</taxon>
        <taxon>Verrucomicrobiaceae</taxon>
        <taxon>Haloferula</taxon>
    </lineage>
</organism>
<evidence type="ECO:0008006" key="3">
    <source>
        <dbReference type="Google" id="ProtNLM"/>
    </source>
</evidence>
<gene>
    <name evidence="1" type="ORF">HAHE_25180</name>
</gene>
<protein>
    <recommendedName>
        <fullName evidence="3">GSKIP domain-containing protein</fullName>
    </recommendedName>
</protein>
<evidence type="ECO:0000313" key="2">
    <source>
        <dbReference type="Proteomes" id="UP001374893"/>
    </source>
</evidence>
<keyword evidence="2" id="KW-1185">Reference proteome</keyword>
<evidence type="ECO:0000313" key="1">
    <source>
        <dbReference type="EMBL" id="BCX48610.1"/>
    </source>
</evidence>
<name>A0ABN6H4M0_9BACT</name>